<dbReference type="STRING" id="745531.A0A0C3PQP2"/>
<evidence type="ECO:0000313" key="3">
    <source>
        <dbReference type="EMBL" id="KIP09463.1"/>
    </source>
</evidence>
<sequence>MSKKGAKAQPKDQSYEIRDVVLAKVRGFPPWPGIIADPDNVPKNVSKERPNGKNKRGNWFCVRFFPAGDYAWVVPKDISKLQRHEIEAYIQEPYKKSGDLLQGYKIALDPKKWEEEKQAEQSKAAEEAENAEVDELEESVEDEAAEGEDDEEEKKPKTKKRKRDSEVASAKPKPKSKAKKEPAEPKKKAAGGGKGKKNGVKSKALVESEDEGAEGEGEDAGPSSDKKSSPPPAKKQKRDKEEEDLETALANDPEAVKVRDWRHKLQKAFLSKAVPKEDDMPGYDQLFQTVETYDGMSIQYLTFSKIGKVMRHIYALSPEKVPRDEEFKFRERAKSLVDKWHEILSASKASEGAVRKPATNGKPHAEDAGASVNGKDEANGKEEPEKKDDTAESDKEKMDVDTKDESPAATAEQDAPAEDAPADPVAPEEAAADVAMAEAA</sequence>
<feature type="region of interest" description="Disordered" evidence="1">
    <location>
        <begin position="348"/>
        <end position="440"/>
    </location>
</feature>
<proteinExistence type="predicted"/>
<keyword evidence="4" id="KW-1185">Reference proteome</keyword>
<feature type="compositionally biased region" description="Basic and acidic residues" evidence="1">
    <location>
        <begin position="113"/>
        <end position="126"/>
    </location>
</feature>
<feature type="compositionally biased region" description="Acidic residues" evidence="1">
    <location>
        <begin position="207"/>
        <end position="219"/>
    </location>
</feature>
<dbReference type="CDD" id="cd05840">
    <property type="entry name" value="PWWP_ScIOC4-like"/>
    <property type="match status" value="1"/>
</dbReference>
<accession>A0A0C3PQP2</accession>
<reference evidence="3 4" key="1">
    <citation type="journal article" date="2014" name="PLoS Genet.">
        <title>Analysis of the Phlebiopsis gigantea genome, transcriptome and secretome provides insight into its pioneer colonization strategies of wood.</title>
        <authorList>
            <person name="Hori C."/>
            <person name="Ishida T."/>
            <person name="Igarashi K."/>
            <person name="Samejima M."/>
            <person name="Suzuki H."/>
            <person name="Master E."/>
            <person name="Ferreira P."/>
            <person name="Ruiz-Duenas F.J."/>
            <person name="Held B."/>
            <person name="Canessa P."/>
            <person name="Larrondo L.F."/>
            <person name="Schmoll M."/>
            <person name="Druzhinina I.S."/>
            <person name="Kubicek C.P."/>
            <person name="Gaskell J.A."/>
            <person name="Kersten P."/>
            <person name="St John F."/>
            <person name="Glasner J."/>
            <person name="Sabat G."/>
            <person name="Splinter BonDurant S."/>
            <person name="Syed K."/>
            <person name="Yadav J."/>
            <person name="Mgbeahuruike A.C."/>
            <person name="Kovalchuk A."/>
            <person name="Asiegbu F.O."/>
            <person name="Lackner G."/>
            <person name="Hoffmeister D."/>
            <person name="Rencoret J."/>
            <person name="Gutierrez A."/>
            <person name="Sun H."/>
            <person name="Lindquist E."/>
            <person name="Barry K."/>
            <person name="Riley R."/>
            <person name="Grigoriev I.V."/>
            <person name="Henrissat B."/>
            <person name="Kues U."/>
            <person name="Berka R.M."/>
            <person name="Martinez A.T."/>
            <person name="Covert S.F."/>
            <person name="Blanchette R.A."/>
            <person name="Cullen D."/>
        </authorList>
    </citation>
    <scope>NUCLEOTIDE SEQUENCE [LARGE SCALE GENOMIC DNA]</scope>
    <source>
        <strain evidence="3 4">11061_1 CR5-6</strain>
    </source>
</reference>
<evidence type="ECO:0000259" key="2">
    <source>
        <dbReference type="PROSITE" id="PS50812"/>
    </source>
</evidence>
<dbReference type="Pfam" id="PF00855">
    <property type="entry name" value="PWWP"/>
    <property type="match status" value="1"/>
</dbReference>
<dbReference type="PROSITE" id="PS50812">
    <property type="entry name" value="PWWP"/>
    <property type="match status" value="1"/>
</dbReference>
<feature type="region of interest" description="Disordered" evidence="1">
    <location>
        <begin position="113"/>
        <end position="254"/>
    </location>
</feature>
<name>A0A0C3PQP2_PHLG1</name>
<evidence type="ECO:0000256" key="1">
    <source>
        <dbReference type="SAM" id="MobiDB-lite"/>
    </source>
</evidence>
<feature type="compositionally biased region" description="Basic and acidic residues" evidence="1">
    <location>
        <begin position="374"/>
        <end position="406"/>
    </location>
</feature>
<feature type="region of interest" description="Disordered" evidence="1">
    <location>
        <begin position="36"/>
        <end position="55"/>
    </location>
</feature>
<dbReference type="InterPro" id="IPR000313">
    <property type="entry name" value="PWWP_dom"/>
</dbReference>
<feature type="domain" description="PWWP" evidence="2">
    <location>
        <begin position="17"/>
        <end position="73"/>
    </location>
</feature>
<dbReference type="SMART" id="SM00293">
    <property type="entry name" value="PWWP"/>
    <property type="match status" value="1"/>
</dbReference>
<dbReference type="AlphaFoldDB" id="A0A0C3PQP2"/>
<gene>
    <name evidence="3" type="ORF">PHLGIDRAFT_18637</name>
</gene>
<dbReference type="OrthoDB" id="62853at2759"/>
<dbReference type="Gene3D" id="2.30.30.140">
    <property type="match status" value="1"/>
</dbReference>
<evidence type="ECO:0000313" key="4">
    <source>
        <dbReference type="Proteomes" id="UP000053257"/>
    </source>
</evidence>
<dbReference type="SUPFAM" id="SSF63748">
    <property type="entry name" value="Tudor/PWWP/MBT"/>
    <property type="match status" value="1"/>
</dbReference>
<dbReference type="InterPro" id="IPR035503">
    <property type="entry name" value="IOC4-like_PWWP"/>
</dbReference>
<protein>
    <recommendedName>
        <fullName evidence="2">PWWP domain-containing protein</fullName>
    </recommendedName>
</protein>
<feature type="compositionally biased region" description="Low complexity" evidence="1">
    <location>
        <begin position="422"/>
        <end position="440"/>
    </location>
</feature>
<dbReference type="EMBL" id="KN840466">
    <property type="protein sequence ID" value="KIP09463.1"/>
    <property type="molecule type" value="Genomic_DNA"/>
</dbReference>
<feature type="compositionally biased region" description="Acidic residues" evidence="1">
    <location>
        <begin position="127"/>
        <end position="152"/>
    </location>
</feature>
<dbReference type="Proteomes" id="UP000053257">
    <property type="component" value="Unassembled WGS sequence"/>
</dbReference>
<organism evidence="3 4">
    <name type="scientific">Phlebiopsis gigantea (strain 11061_1 CR5-6)</name>
    <name type="common">White-rot fungus</name>
    <name type="synonym">Peniophora gigantea</name>
    <dbReference type="NCBI Taxonomy" id="745531"/>
    <lineage>
        <taxon>Eukaryota</taxon>
        <taxon>Fungi</taxon>
        <taxon>Dikarya</taxon>
        <taxon>Basidiomycota</taxon>
        <taxon>Agaricomycotina</taxon>
        <taxon>Agaricomycetes</taxon>
        <taxon>Polyporales</taxon>
        <taxon>Phanerochaetaceae</taxon>
        <taxon>Phlebiopsis</taxon>
    </lineage>
</organism>
<dbReference type="HOGENOM" id="CLU_043161_0_0_1"/>